<dbReference type="PANTHER" id="PTHR48025">
    <property type="entry name" value="OS02G0815200 PROTEIN"/>
    <property type="match status" value="1"/>
</dbReference>
<evidence type="ECO:0000313" key="5">
    <source>
        <dbReference type="EMBL" id="CAD2222229.1"/>
    </source>
</evidence>
<dbReference type="InterPro" id="IPR050502">
    <property type="entry name" value="Euk_RNA-bind_prot"/>
</dbReference>
<dbReference type="AlphaFoldDB" id="A0A7G2CS87"/>
<evidence type="ECO:0000259" key="4">
    <source>
        <dbReference type="PROSITE" id="PS50102"/>
    </source>
</evidence>
<accession>A0A7G2CS87</accession>
<feature type="domain" description="RRM" evidence="4">
    <location>
        <begin position="104"/>
        <end position="195"/>
    </location>
</feature>
<reference evidence="5 6" key="1">
    <citation type="submission" date="2020-08" db="EMBL/GenBank/DDBJ databases">
        <authorList>
            <person name="Newling K."/>
            <person name="Davey J."/>
            <person name="Forrester S."/>
        </authorList>
    </citation>
    <scope>NUCLEOTIDE SEQUENCE [LARGE SCALE GENOMIC DNA]</scope>
    <source>
        <strain evidence="6">Crithidia deanei Carvalho (ATCC PRA-265)</strain>
    </source>
</reference>
<dbReference type="OrthoDB" id="266020at2759"/>
<feature type="domain" description="RRM" evidence="4">
    <location>
        <begin position="11"/>
        <end position="89"/>
    </location>
</feature>
<dbReference type="CDD" id="cd00590">
    <property type="entry name" value="RRM_SF"/>
    <property type="match status" value="1"/>
</dbReference>
<dbReference type="SUPFAM" id="SSF54928">
    <property type="entry name" value="RNA-binding domain, RBD"/>
    <property type="match status" value="1"/>
</dbReference>
<keyword evidence="6" id="KW-1185">Reference proteome</keyword>
<dbReference type="InterPro" id="IPR012677">
    <property type="entry name" value="Nucleotide-bd_a/b_plait_sf"/>
</dbReference>
<dbReference type="GO" id="GO:0003729">
    <property type="term" value="F:mRNA binding"/>
    <property type="evidence" value="ECO:0007669"/>
    <property type="project" value="TreeGrafter"/>
</dbReference>
<dbReference type="Gene3D" id="3.30.70.330">
    <property type="match status" value="2"/>
</dbReference>
<dbReference type="SMART" id="SM00360">
    <property type="entry name" value="RRM"/>
    <property type="match status" value="2"/>
</dbReference>
<feature type="region of interest" description="Disordered" evidence="3">
    <location>
        <begin position="194"/>
        <end position="215"/>
    </location>
</feature>
<dbReference type="PANTHER" id="PTHR48025:SF1">
    <property type="entry name" value="RRM DOMAIN-CONTAINING PROTEIN"/>
    <property type="match status" value="1"/>
</dbReference>
<dbReference type="Proteomes" id="UP000515908">
    <property type="component" value="Chromosome 25"/>
</dbReference>
<evidence type="ECO:0000256" key="1">
    <source>
        <dbReference type="ARBA" id="ARBA00022884"/>
    </source>
</evidence>
<dbReference type="InterPro" id="IPR000504">
    <property type="entry name" value="RRM_dom"/>
</dbReference>
<proteinExistence type="predicted"/>
<dbReference type="EMBL" id="LR877169">
    <property type="protein sequence ID" value="CAD2222229.1"/>
    <property type="molecule type" value="Genomic_DNA"/>
</dbReference>
<organism evidence="5 6">
    <name type="scientific">Angomonas deanei</name>
    <dbReference type="NCBI Taxonomy" id="59799"/>
    <lineage>
        <taxon>Eukaryota</taxon>
        <taxon>Discoba</taxon>
        <taxon>Euglenozoa</taxon>
        <taxon>Kinetoplastea</taxon>
        <taxon>Metakinetoplastina</taxon>
        <taxon>Trypanosomatida</taxon>
        <taxon>Trypanosomatidae</taxon>
        <taxon>Strigomonadinae</taxon>
        <taxon>Angomonas</taxon>
    </lineage>
</organism>
<protein>
    <submittedName>
        <fullName evidence="5">RNA recognition motif. (A.k.a. RRM, RBD, or RNP domain), putative</fullName>
    </submittedName>
</protein>
<feature type="compositionally biased region" description="Basic residues" evidence="3">
    <location>
        <begin position="194"/>
        <end position="203"/>
    </location>
</feature>
<evidence type="ECO:0000256" key="2">
    <source>
        <dbReference type="PROSITE-ProRule" id="PRU00176"/>
    </source>
</evidence>
<name>A0A7G2CS87_9TRYP</name>
<sequence>MMSIPVPCSNTNLFIRNLPSDIDDTQVQQIFGAYGVITSSMVMRDIHSGCSLGTAFVRYSCHEEALLALHMASQICIANNTLSVQWAQRTHDSIPSSDDRRKMNKLFLRNVPMSAGEASLINVLKECGTVTRVSIHKDTSPETSPSLQRRIAFITFAEEGAAERGLHLVHNTCPLLSCAGVPLMGKLIRDSFKPSKKRHHKKLSQGISPPTSPEERRCVIVFQKPNSPYVIHTPAITPAPSAIFEVSENASMVGSLNSPKETRFFTHNPYEIL</sequence>
<dbReference type="InterPro" id="IPR035979">
    <property type="entry name" value="RBD_domain_sf"/>
</dbReference>
<keyword evidence="1 2" id="KW-0694">RNA-binding</keyword>
<dbReference type="Pfam" id="PF00076">
    <property type="entry name" value="RRM_1"/>
    <property type="match status" value="2"/>
</dbReference>
<gene>
    <name evidence="5" type="ORF">ADEAN_000976900</name>
</gene>
<evidence type="ECO:0000313" key="6">
    <source>
        <dbReference type="Proteomes" id="UP000515908"/>
    </source>
</evidence>
<dbReference type="VEuPathDB" id="TriTrypDB:ADEAN_000976900"/>
<evidence type="ECO:0000256" key="3">
    <source>
        <dbReference type="SAM" id="MobiDB-lite"/>
    </source>
</evidence>
<dbReference type="PROSITE" id="PS50102">
    <property type="entry name" value="RRM"/>
    <property type="match status" value="2"/>
</dbReference>